<dbReference type="InterPro" id="IPR046341">
    <property type="entry name" value="SET_dom_sf"/>
</dbReference>
<accession>A0A6G1GYH3</accession>
<feature type="domain" description="SET" evidence="5">
    <location>
        <begin position="28"/>
        <end position="258"/>
    </location>
</feature>
<dbReference type="GO" id="GO:0016279">
    <property type="term" value="F:protein-lysine N-methyltransferase activity"/>
    <property type="evidence" value="ECO:0007669"/>
    <property type="project" value="TreeGrafter"/>
</dbReference>
<organism evidence="6 7">
    <name type="scientific">Aulographum hederae CBS 113979</name>
    <dbReference type="NCBI Taxonomy" id="1176131"/>
    <lineage>
        <taxon>Eukaryota</taxon>
        <taxon>Fungi</taxon>
        <taxon>Dikarya</taxon>
        <taxon>Ascomycota</taxon>
        <taxon>Pezizomycotina</taxon>
        <taxon>Dothideomycetes</taxon>
        <taxon>Pleosporomycetidae</taxon>
        <taxon>Aulographales</taxon>
        <taxon>Aulographaceae</taxon>
    </lineage>
</organism>
<protein>
    <submittedName>
        <fullName evidence="6">SET domain-containing protein</fullName>
    </submittedName>
</protein>
<evidence type="ECO:0000313" key="7">
    <source>
        <dbReference type="Proteomes" id="UP000800041"/>
    </source>
</evidence>
<dbReference type="InterPro" id="IPR001214">
    <property type="entry name" value="SET_dom"/>
</dbReference>
<dbReference type="AlphaFoldDB" id="A0A6G1GYH3"/>
<dbReference type="EMBL" id="ML977159">
    <property type="protein sequence ID" value="KAF1986013.1"/>
    <property type="molecule type" value="Genomic_DNA"/>
</dbReference>
<name>A0A6G1GYH3_9PEZI</name>
<reference evidence="6" key="1">
    <citation type="journal article" date="2020" name="Stud. Mycol.">
        <title>101 Dothideomycetes genomes: a test case for predicting lifestyles and emergence of pathogens.</title>
        <authorList>
            <person name="Haridas S."/>
            <person name="Albert R."/>
            <person name="Binder M."/>
            <person name="Bloem J."/>
            <person name="Labutti K."/>
            <person name="Salamov A."/>
            <person name="Andreopoulos B."/>
            <person name="Baker S."/>
            <person name="Barry K."/>
            <person name="Bills G."/>
            <person name="Bluhm B."/>
            <person name="Cannon C."/>
            <person name="Castanera R."/>
            <person name="Culley D."/>
            <person name="Daum C."/>
            <person name="Ezra D."/>
            <person name="Gonzalez J."/>
            <person name="Henrissat B."/>
            <person name="Kuo A."/>
            <person name="Liang C."/>
            <person name="Lipzen A."/>
            <person name="Lutzoni F."/>
            <person name="Magnuson J."/>
            <person name="Mondo S."/>
            <person name="Nolan M."/>
            <person name="Ohm R."/>
            <person name="Pangilinan J."/>
            <person name="Park H.-J."/>
            <person name="Ramirez L."/>
            <person name="Alfaro M."/>
            <person name="Sun H."/>
            <person name="Tritt A."/>
            <person name="Yoshinaga Y."/>
            <person name="Zwiers L.-H."/>
            <person name="Turgeon B."/>
            <person name="Goodwin S."/>
            <person name="Spatafora J."/>
            <person name="Crous P."/>
            <person name="Grigoriev I."/>
        </authorList>
    </citation>
    <scope>NUCLEOTIDE SEQUENCE</scope>
    <source>
        <strain evidence="6">CBS 113979</strain>
    </source>
</reference>
<keyword evidence="3" id="KW-0949">S-adenosyl-L-methionine</keyword>
<dbReference type="Pfam" id="PF09273">
    <property type="entry name" value="Rubis-subs-bind"/>
    <property type="match status" value="1"/>
</dbReference>
<evidence type="ECO:0000256" key="2">
    <source>
        <dbReference type="ARBA" id="ARBA00022679"/>
    </source>
</evidence>
<dbReference type="Pfam" id="PF00856">
    <property type="entry name" value="SET"/>
    <property type="match status" value="1"/>
</dbReference>
<gene>
    <name evidence="6" type="ORF">K402DRAFT_421589</name>
</gene>
<evidence type="ECO:0000256" key="4">
    <source>
        <dbReference type="SAM" id="MobiDB-lite"/>
    </source>
</evidence>
<keyword evidence="2" id="KW-0808">Transferase</keyword>
<evidence type="ECO:0000313" key="6">
    <source>
        <dbReference type="EMBL" id="KAF1986013.1"/>
    </source>
</evidence>
<dbReference type="InterPro" id="IPR015353">
    <property type="entry name" value="Rubisco_LSMT_subst-bd"/>
</dbReference>
<dbReference type="GO" id="GO:0005634">
    <property type="term" value="C:nucleus"/>
    <property type="evidence" value="ECO:0007669"/>
    <property type="project" value="TreeGrafter"/>
</dbReference>
<dbReference type="SUPFAM" id="SSF81822">
    <property type="entry name" value="RuBisCo LSMT C-terminal, substrate-binding domain"/>
    <property type="match status" value="1"/>
</dbReference>
<dbReference type="PANTHER" id="PTHR13271">
    <property type="entry name" value="UNCHARACTERIZED PUTATIVE METHYLTRANSFERASE"/>
    <property type="match status" value="1"/>
</dbReference>
<dbReference type="InterPro" id="IPR050600">
    <property type="entry name" value="SETD3_SETD6_MTase"/>
</dbReference>
<evidence type="ECO:0000256" key="3">
    <source>
        <dbReference type="ARBA" id="ARBA00022691"/>
    </source>
</evidence>
<dbReference type="Gene3D" id="3.90.1420.10">
    <property type="entry name" value="Rubisco LSMT, substrate-binding domain"/>
    <property type="match status" value="1"/>
</dbReference>
<feature type="region of interest" description="Disordered" evidence="4">
    <location>
        <begin position="432"/>
        <end position="452"/>
    </location>
</feature>
<sequence>MAVPNDSFQAKSEAFLAWLKEKGAMVNDGIALADLRQSGKGRGVVATKDLAEDETLFSIPRPLVLTYEASSVFAEHIRLGNQLADPWLNLILAMIVEYLRGSESQWKPYFDVLPRRFDSLMFWSPSELEELQASAVVHKIGKEDADQAFREHVVPRVTCLHEELDEDDILDLAHRMGSTVMSYAFDIESDKVEIDLDEEGYASEDEDESLPKGMVPLADMLNADAARNNARLFYEKDELVMKTLCPVKAGEELFNDYGPLPRSDLLRRYGYLTDNYQAYDVTELSQDLVVQTAKSIEDLNETEVESRLTYLDFLAILEDGYDVSRPSADSPSPFPPELLVLLAMIVLSRDEFLKLKSREKTPKPTMTPQLERILLCCLEKRQAEYETTLEEDIALKSTFETSHVPERKIMAVEVRIGEKQVLASAIASLRNSESAAMTGQDETRANKRQRIN</sequence>
<dbReference type="OrthoDB" id="341421at2759"/>
<dbReference type="FunFam" id="3.90.1410.10:FF:000007">
    <property type="entry name" value="Ribosomal lysine N-methyltransferase 4"/>
    <property type="match status" value="1"/>
</dbReference>
<evidence type="ECO:0000259" key="5">
    <source>
        <dbReference type="PROSITE" id="PS50280"/>
    </source>
</evidence>
<proteinExistence type="predicted"/>
<dbReference type="Gene3D" id="3.90.1410.10">
    <property type="entry name" value="set domain protein methyltransferase, domain 1"/>
    <property type="match status" value="1"/>
</dbReference>
<keyword evidence="1" id="KW-0489">Methyltransferase</keyword>
<dbReference type="PROSITE" id="PS50280">
    <property type="entry name" value="SET"/>
    <property type="match status" value="1"/>
</dbReference>
<dbReference type="InterPro" id="IPR036464">
    <property type="entry name" value="Rubisco_LSMT_subst-bd_sf"/>
</dbReference>
<evidence type="ECO:0000256" key="1">
    <source>
        <dbReference type="ARBA" id="ARBA00022603"/>
    </source>
</evidence>
<dbReference type="SUPFAM" id="SSF82199">
    <property type="entry name" value="SET domain"/>
    <property type="match status" value="1"/>
</dbReference>
<dbReference type="Proteomes" id="UP000800041">
    <property type="component" value="Unassembled WGS sequence"/>
</dbReference>
<dbReference type="PANTHER" id="PTHR13271:SF34">
    <property type="entry name" value="N-LYSINE METHYLTRANSFERASE SETD6"/>
    <property type="match status" value="1"/>
</dbReference>
<keyword evidence="7" id="KW-1185">Reference proteome</keyword>
<dbReference type="GO" id="GO:0032259">
    <property type="term" value="P:methylation"/>
    <property type="evidence" value="ECO:0007669"/>
    <property type="project" value="UniProtKB-KW"/>
</dbReference>